<dbReference type="InterPro" id="IPR001005">
    <property type="entry name" value="SANT/Myb"/>
</dbReference>
<dbReference type="Pfam" id="PF24625">
    <property type="entry name" value="DUF7626"/>
    <property type="match status" value="1"/>
</dbReference>
<dbReference type="AlphaFoldDB" id="A0A438MYY1"/>
<feature type="compositionally biased region" description="Basic and acidic residues" evidence="1">
    <location>
        <begin position="91"/>
        <end position="111"/>
    </location>
</feature>
<dbReference type="OrthoDB" id="5321209at2759"/>
<evidence type="ECO:0000256" key="1">
    <source>
        <dbReference type="SAM" id="MobiDB-lite"/>
    </source>
</evidence>
<name>A0A438MYY1_EXOME</name>
<organism evidence="3 4">
    <name type="scientific">Exophiala mesophila</name>
    <name type="common">Black yeast-like fungus</name>
    <dbReference type="NCBI Taxonomy" id="212818"/>
    <lineage>
        <taxon>Eukaryota</taxon>
        <taxon>Fungi</taxon>
        <taxon>Dikarya</taxon>
        <taxon>Ascomycota</taxon>
        <taxon>Pezizomycotina</taxon>
        <taxon>Eurotiomycetes</taxon>
        <taxon>Chaetothyriomycetidae</taxon>
        <taxon>Chaetothyriales</taxon>
        <taxon>Herpotrichiellaceae</taxon>
        <taxon>Exophiala</taxon>
    </lineage>
</organism>
<reference evidence="3 4" key="1">
    <citation type="submission" date="2017-03" db="EMBL/GenBank/DDBJ databases">
        <title>Genomes of endolithic fungi from Antarctica.</title>
        <authorList>
            <person name="Coleine C."/>
            <person name="Masonjones S."/>
            <person name="Stajich J.E."/>
        </authorList>
    </citation>
    <scope>NUCLEOTIDE SEQUENCE [LARGE SCALE GENOMIC DNA]</scope>
    <source>
        <strain evidence="3 4">CCFEE 6314</strain>
    </source>
</reference>
<evidence type="ECO:0000313" key="4">
    <source>
        <dbReference type="Proteomes" id="UP000288859"/>
    </source>
</evidence>
<proteinExistence type="predicted"/>
<dbReference type="PROSITE" id="PS50090">
    <property type="entry name" value="MYB_LIKE"/>
    <property type="match status" value="1"/>
</dbReference>
<dbReference type="Proteomes" id="UP000288859">
    <property type="component" value="Unassembled WGS sequence"/>
</dbReference>
<protein>
    <recommendedName>
        <fullName evidence="2">Myb-like domain-containing protein</fullName>
    </recommendedName>
</protein>
<evidence type="ECO:0000259" key="2">
    <source>
        <dbReference type="PROSITE" id="PS50090"/>
    </source>
</evidence>
<accession>A0A438MYY1</accession>
<feature type="domain" description="Myb-like" evidence="2">
    <location>
        <begin position="189"/>
        <end position="251"/>
    </location>
</feature>
<dbReference type="InterPro" id="IPR056043">
    <property type="entry name" value="DUF7626"/>
</dbReference>
<comment type="caution">
    <text evidence="3">The sequence shown here is derived from an EMBL/GenBank/DDBJ whole genome shotgun (WGS) entry which is preliminary data.</text>
</comment>
<feature type="region of interest" description="Disordered" evidence="1">
    <location>
        <begin position="62"/>
        <end position="116"/>
    </location>
</feature>
<evidence type="ECO:0000313" key="3">
    <source>
        <dbReference type="EMBL" id="RVX68165.1"/>
    </source>
</evidence>
<gene>
    <name evidence="3" type="ORF">B0A52_08673</name>
</gene>
<sequence length="310" mass="35511">MPLASNLSFGARLKLSEEQDVEKPVHQPQSQQHLPCFAHHALDPEFYPSDWCAPLMKTPPPGIIESWKDDEISDGDSDVQEHSTAKQSSVEPKRAPKTDGKERRGLNDKRTKITGGRPAVSKRVTADLDSEDELIVRMKEARYLEKDIAQALIDRGYTAYNPKTIGTRWRRLKVALQRRQDERLDDDLSDWHDDDDDVLIRAVEKANAAITQSRAELEIRKWRMVADFMKKEKAVVNFSSNACRKRFEDLILGCEKPTPESIPNPSPEILKRIESRRHKQRMIDEAHTLATGEQTNEAVIGWSSMQQHHF</sequence>
<dbReference type="EMBL" id="NAJM01000040">
    <property type="protein sequence ID" value="RVX68165.1"/>
    <property type="molecule type" value="Genomic_DNA"/>
</dbReference>